<sequence length="289" mass="33442">MELTKEIFDQIYNGWDSTGRINWKSVNKSTLKKYCQFIINSGILPMLNDLGINPIAQKVHADNVYALDKETFSKLMIITFPEDEENKGFYDKRNEIIKNGVKKEPEYILPLCTDEKLNIKSIIPLYEEIMKLKGNPYGSLIFDECQVFQGYAYKKNLIINKDSAFSELGLHLLCHELMHTMANETSVCKLRQNAECLGDEDVNEYFARLSSYYCMKSDNAETYKDVLGGTTTEEMKKSKDKSHGLNGSYGVLIKERKRFDKMTVDRLKEIARFYFKGEKAPENFMNIIK</sequence>
<name>A0ABT7U5U2_9BACE</name>
<proteinExistence type="predicted"/>
<protein>
    <recommendedName>
        <fullName evidence="3">DUF1738 domain-containing protein</fullName>
    </recommendedName>
</protein>
<evidence type="ECO:0000313" key="2">
    <source>
        <dbReference type="Proteomes" id="UP001228403"/>
    </source>
</evidence>
<organism evidence="1 2">
    <name type="scientific">Bacteroides eggerthii</name>
    <dbReference type="NCBI Taxonomy" id="28111"/>
    <lineage>
        <taxon>Bacteria</taxon>
        <taxon>Pseudomonadati</taxon>
        <taxon>Bacteroidota</taxon>
        <taxon>Bacteroidia</taxon>
        <taxon>Bacteroidales</taxon>
        <taxon>Bacteroidaceae</taxon>
        <taxon>Bacteroides</taxon>
    </lineage>
</organism>
<dbReference type="Proteomes" id="UP001228403">
    <property type="component" value="Unassembled WGS sequence"/>
</dbReference>
<gene>
    <name evidence="1" type="ORF">QUW02_06545</name>
</gene>
<dbReference type="EMBL" id="JAUDCF010000011">
    <property type="protein sequence ID" value="MDM8145583.1"/>
    <property type="molecule type" value="Genomic_DNA"/>
</dbReference>
<keyword evidence="2" id="KW-1185">Reference proteome</keyword>
<accession>A0ABT7U5U2</accession>
<evidence type="ECO:0008006" key="3">
    <source>
        <dbReference type="Google" id="ProtNLM"/>
    </source>
</evidence>
<evidence type="ECO:0000313" key="1">
    <source>
        <dbReference type="EMBL" id="MDM8145583.1"/>
    </source>
</evidence>
<comment type="caution">
    <text evidence="1">The sequence shown here is derived from an EMBL/GenBank/DDBJ whole genome shotgun (WGS) entry which is preliminary data.</text>
</comment>
<reference evidence="2" key="1">
    <citation type="submission" date="2023-07" db="EMBL/GenBank/DDBJ databases">
        <title>Identification and characterization of horizontal gene transfer across gut microbiota members of farm animals based on homology search.</title>
        <authorList>
            <person name="Schwarzerova J."/>
            <person name="Nykrynova M."/>
            <person name="Jureckova K."/>
            <person name="Cejkova D."/>
            <person name="Rychlik I."/>
        </authorList>
    </citation>
    <scope>NUCLEOTIDE SEQUENCE [LARGE SCALE GENOMIC DNA]</scope>
    <source>
        <strain evidence="2">ET4</strain>
    </source>
</reference>